<dbReference type="EMBL" id="JAPFFF010000012">
    <property type="protein sequence ID" value="KAK8876287.1"/>
    <property type="molecule type" value="Genomic_DNA"/>
</dbReference>
<sequence length="490" mass="57912">MDDLSSILKEYSFRVLTDDQESIKCQNLSKINMLGEYSDCWLLLSIIFNDKYTLNSVPPFYFTSSNETFELEEKLLKIKFLVWLQYLYQRNNEVDIEKMSLIELIRGGYYDEFLTKFGNLFGSWKAEIFRGLFVFDQNKKGQSLANFQNGIKNLCNLSDITPEEQSIYKAFTGNFDEIPNFLQTEHNLMWAQLFTSYLQNAELNEFQIDQVCNFEPVEFQRFCFRPNLFENLQTNPIIDKSPKKIDPDSLAFYFNLAIVFKNKDLASFLLPSYLSVLYKCKQYHSIFKYTYFNESFFTIDESLDNVSLAASYFEPDSLFLDPLLKENRTEEVRDLLIGIKFKIIQKNDDDFLKALRWLKLDESVSKEFFQLAIEITYENVMINNFDNARKTYNLIKLMLPNTEKYFWDSYLRENRIDETDDDRIISSFKQLLIWAASLKENGQVAYGYDNNDNDEDAFESSDRLLQHLFSHITDTYQKKLNNDVMNGKPI</sequence>
<evidence type="ECO:0000313" key="1">
    <source>
        <dbReference type="EMBL" id="KAK8876287.1"/>
    </source>
</evidence>
<keyword evidence="2" id="KW-1185">Reference proteome</keyword>
<comment type="caution">
    <text evidence="1">The sequence shown here is derived from an EMBL/GenBank/DDBJ whole genome shotgun (WGS) entry which is preliminary data.</text>
</comment>
<dbReference type="Proteomes" id="UP001470230">
    <property type="component" value="Unassembled WGS sequence"/>
</dbReference>
<reference evidence="1 2" key="1">
    <citation type="submission" date="2024-04" db="EMBL/GenBank/DDBJ databases">
        <title>Tritrichomonas musculus Genome.</title>
        <authorList>
            <person name="Alves-Ferreira E."/>
            <person name="Grigg M."/>
            <person name="Lorenzi H."/>
            <person name="Galac M."/>
        </authorList>
    </citation>
    <scope>NUCLEOTIDE SEQUENCE [LARGE SCALE GENOMIC DNA]</scope>
    <source>
        <strain evidence="1 2">EAF2021</strain>
    </source>
</reference>
<organism evidence="1 2">
    <name type="scientific">Tritrichomonas musculus</name>
    <dbReference type="NCBI Taxonomy" id="1915356"/>
    <lineage>
        <taxon>Eukaryota</taxon>
        <taxon>Metamonada</taxon>
        <taxon>Parabasalia</taxon>
        <taxon>Tritrichomonadida</taxon>
        <taxon>Tritrichomonadidae</taxon>
        <taxon>Tritrichomonas</taxon>
    </lineage>
</organism>
<name>A0ABR2JFB3_9EUKA</name>
<gene>
    <name evidence="1" type="ORF">M9Y10_006482</name>
</gene>
<accession>A0ABR2JFB3</accession>
<protein>
    <submittedName>
        <fullName evidence="1">Uncharacterized protein</fullName>
    </submittedName>
</protein>
<proteinExistence type="predicted"/>
<evidence type="ECO:0000313" key="2">
    <source>
        <dbReference type="Proteomes" id="UP001470230"/>
    </source>
</evidence>